<dbReference type="PATRIC" id="fig|1265820.5.peg.3159"/>
<reference evidence="2 3" key="1">
    <citation type="journal article" date="2014" name="Int. J. Syst. Evol. Microbiol.">
        <title>Listeria floridensis sp. nov., Listeria aquatica sp. nov., Listeria cornellensis sp. nov., Listeria riparia sp. nov. and Listeria grandensis sp. nov., from agricultural and natural environments.</title>
        <authorList>
            <person name="den Bakker H.C."/>
            <person name="Warchocki S."/>
            <person name="Wright E.M."/>
            <person name="Allred A.F."/>
            <person name="Ahlstrom C."/>
            <person name="Manuel C.S."/>
            <person name="Stasiewicz M.J."/>
            <person name="Burrell A."/>
            <person name="Roof S."/>
            <person name="Strawn L."/>
            <person name="Fortes E.D."/>
            <person name="Nightingale K.K."/>
            <person name="Kephart D."/>
            <person name="Wiedmann M."/>
        </authorList>
    </citation>
    <scope>NUCLEOTIDE SEQUENCE [LARGE SCALE GENOMIC DNA]</scope>
    <source>
        <strain evidence="3">FSL F6-969</strain>
    </source>
</reference>
<evidence type="ECO:0000259" key="1">
    <source>
        <dbReference type="SMART" id="SM00860"/>
    </source>
</evidence>
<name>W7BM47_9LIST</name>
<dbReference type="SMART" id="SM00860">
    <property type="entry name" value="SMI1_KNR4"/>
    <property type="match status" value="1"/>
</dbReference>
<proteinExistence type="predicted"/>
<accession>W7BM47</accession>
<dbReference type="GO" id="GO:0008168">
    <property type="term" value="F:methyltransferase activity"/>
    <property type="evidence" value="ECO:0007669"/>
    <property type="project" value="UniProtKB-KW"/>
</dbReference>
<keyword evidence="2" id="KW-0489">Methyltransferase</keyword>
<dbReference type="EMBL" id="AODE01000034">
    <property type="protein sequence ID" value="EUJ25960.1"/>
    <property type="molecule type" value="Genomic_DNA"/>
</dbReference>
<organism evidence="2 3">
    <name type="scientific">Listeria cornellensis FSL F6-0969</name>
    <dbReference type="NCBI Taxonomy" id="1265820"/>
    <lineage>
        <taxon>Bacteria</taxon>
        <taxon>Bacillati</taxon>
        <taxon>Bacillota</taxon>
        <taxon>Bacilli</taxon>
        <taxon>Bacillales</taxon>
        <taxon>Listeriaceae</taxon>
        <taxon>Listeria</taxon>
    </lineage>
</organism>
<gene>
    <name evidence="2" type="ORF">PCORN_15956</name>
</gene>
<dbReference type="GO" id="GO:0032259">
    <property type="term" value="P:methylation"/>
    <property type="evidence" value="ECO:0007669"/>
    <property type="project" value="UniProtKB-KW"/>
</dbReference>
<dbReference type="Gene3D" id="3.40.1580.10">
    <property type="entry name" value="SMI1/KNR4-like"/>
    <property type="match status" value="1"/>
</dbReference>
<dbReference type="InterPro" id="IPR018958">
    <property type="entry name" value="Knr4/Smi1-like_dom"/>
</dbReference>
<comment type="caution">
    <text evidence="2">The sequence shown here is derived from an EMBL/GenBank/DDBJ whole genome shotgun (WGS) entry which is preliminary data.</text>
</comment>
<keyword evidence="2" id="KW-0808">Transferase</keyword>
<keyword evidence="3" id="KW-1185">Reference proteome</keyword>
<dbReference type="InterPro" id="IPR037883">
    <property type="entry name" value="Knr4/Smi1-like_sf"/>
</dbReference>
<feature type="domain" description="Knr4/Smi1-like" evidence="1">
    <location>
        <begin position="15"/>
        <end position="158"/>
    </location>
</feature>
<protein>
    <submittedName>
        <fullName evidence="2">UbiE/COQ5 methyltransferase</fullName>
    </submittedName>
</protein>
<sequence>MEYKMRIEKGSIVLPLPTEDIVSNEENMWGIKLPTKYKALLIENNGGIPIEKSFVANNHSYAIDRFLCVLEDTEGNDLGEYDIDVTLTRIEERLTDNEDLVGVGLLPIAILFAGDYLCLDYRESKDTPKLCVWNHEESGELDPVVYFAASSFEDFIDSLE</sequence>
<evidence type="ECO:0000313" key="2">
    <source>
        <dbReference type="EMBL" id="EUJ25960.1"/>
    </source>
</evidence>
<evidence type="ECO:0000313" key="3">
    <source>
        <dbReference type="Proteomes" id="UP000019254"/>
    </source>
</evidence>
<dbReference type="STRING" id="1265820.PCORN_15956"/>
<dbReference type="Pfam" id="PF14568">
    <property type="entry name" value="SUKH_6"/>
    <property type="match status" value="1"/>
</dbReference>
<dbReference type="Proteomes" id="UP000019254">
    <property type="component" value="Unassembled WGS sequence"/>
</dbReference>
<dbReference type="SUPFAM" id="SSF160631">
    <property type="entry name" value="SMI1/KNR4-like"/>
    <property type="match status" value="1"/>
</dbReference>
<dbReference type="AlphaFoldDB" id="W7BM47"/>